<sequence length="43" mass="5363">MVSIISIVHYTKYQVIEDNKFRKNERADYDRIERVSMWMNQRV</sequence>
<accession>G9Y2J0</accession>
<gene>
    <name evidence="1" type="ORF">HMPREF0454_00805</name>
</gene>
<dbReference type="AlphaFoldDB" id="G9Y2J0"/>
<evidence type="ECO:0000313" key="1">
    <source>
        <dbReference type="EMBL" id="EHM46936.1"/>
    </source>
</evidence>
<dbReference type="Proteomes" id="UP000005959">
    <property type="component" value="Unassembled WGS sequence"/>
</dbReference>
<dbReference type="EMBL" id="AGCI01000010">
    <property type="protein sequence ID" value="EHM46936.1"/>
    <property type="molecule type" value="Genomic_DNA"/>
</dbReference>
<protein>
    <submittedName>
        <fullName evidence="1">Uncharacterized protein</fullName>
    </submittedName>
</protein>
<evidence type="ECO:0000313" key="2">
    <source>
        <dbReference type="Proteomes" id="UP000005959"/>
    </source>
</evidence>
<dbReference type="HOGENOM" id="CLU_3234314_0_0_6"/>
<comment type="caution">
    <text evidence="1">The sequence shown here is derived from an EMBL/GenBank/DDBJ whole genome shotgun (WGS) entry which is preliminary data.</text>
</comment>
<proteinExistence type="predicted"/>
<reference evidence="1 2" key="1">
    <citation type="submission" date="2011-08" db="EMBL/GenBank/DDBJ databases">
        <authorList>
            <person name="Weinstock G."/>
            <person name="Sodergren E."/>
            <person name="Clifton S."/>
            <person name="Fulton L."/>
            <person name="Fulton B."/>
            <person name="Courtney L."/>
            <person name="Fronick C."/>
            <person name="Harrison M."/>
            <person name="Strong C."/>
            <person name="Farmer C."/>
            <person name="Delahaunty K."/>
            <person name="Markovic C."/>
            <person name="Hall O."/>
            <person name="Minx P."/>
            <person name="Tomlinson C."/>
            <person name="Mitreva M."/>
            <person name="Hou S."/>
            <person name="Chen J."/>
            <person name="Wollam A."/>
            <person name="Pepin K.H."/>
            <person name="Johnson M."/>
            <person name="Bhonagiri V."/>
            <person name="Zhang X."/>
            <person name="Suruliraj S."/>
            <person name="Warren W."/>
            <person name="Chinwalla A."/>
            <person name="Mardis E.R."/>
            <person name="Wilson R.K."/>
        </authorList>
    </citation>
    <scope>NUCLEOTIDE SEQUENCE [LARGE SCALE GENOMIC DNA]</scope>
    <source>
        <strain evidence="1 2">ATCC 51873</strain>
    </source>
</reference>
<organism evidence="1 2">
    <name type="scientific">Hafnia alvei ATCC 51873</name>
    <dbReference type="NCBI Taxonomy" id="1002364"/>
    <lineage>
        <taxon>Bacteria</taxon>
        <taxon>Pseudomonadati</taxon>
        <taxon>Pseudomonadota</taxon>
        <taxon>Gammaproteobacteria</taxon>
        <taxon>Enterobacterales</taxon>
        <taxon>Hafniaceae</taxon>
        <taxon>Hafnia</taxon>
    </lineage>
</organism>
<name>G9Y2J0_HAFAL</name>